<dbReference type="PANTHER" id="PTHR12822">
    <property type="entry name" value="PROTEIN YIPF"/>
    <property type="match status" value="1"/>
</dbReference>
<comment type="similarity">
    <text evidence="2 6">Belongs to the YIP1 family.</text>
</comment>
<protein>
    <recommendedName>
        <fullName evidence="6">Protein YIPF</fullName>
    </recommendedName>
</protein>
<accession>A0A8S1TND1</accession>
<dbReference type="OrthoDB" id="10256463at2759"/>
<evidence type="ECO:0000313" key="10">
    <source>
        <dbReference type="Proteomes" id="UP000683925"/>
    </source>
</evidence>
<evidence type="ECO:0000256" key="2">
    <source>
        <dbReference type="ARBA" id="ARBA00010596"/>
    </source>
</evidence>
<evidence type="ECO:0000256" key="1">
    <source>
        <dbReference type="ARBA" id="ARBA00004141"/>
    </source>
</evidence>
<evidence type="ECO:0000256" key="6">
    <source>
        <dbReference type="RuleBase" id="RU361264"/>
    </source>
</evidence>
<evidence type="ECO:0000256" key="5">
    <source>
        <dbReference type="ARBA" id="ARBA00023136"/>
    </source>
</evidence>
<proteinExistence type="inferred from homology"/>
<dbReference type="EMBL" id="CAJJDP010000027">
    <property type="protein sequence ID" value="CAD8153284.1"/>
    <property type="molecule type" value="Genomic_DNA"/>
</dbReference>
<comment type="caution">
    <text evidence="9">The sequence shown here is derived from an EMBL/GenBank/DDBJ whole genome shotgun (WGS) entry which is preliminary data.</text>
</comment>
<feature type="transmembrane region" description="Helical" evidence="6">
    <location>
        <begin position="79"/>
        <end position="99"/>
    </location>
</feature>
<dbReference type="Proteomes" id="UP000683925">
    <property type="component" value="Unassembled WGS sequence"/>
</dbReference>
<dbReference type="InterPro" id="IPR039765">
    <property type="entry name" value="Yip5/YIPF1/YIPF2"/>
</dbReference>
<keyword evidence="4 6" id="KW-1133">Transmembrane helix</keyword>
<keyword evidence="3 6" id="KW-0812">Transmembrane</keyword>
<dbReference type="InterPro" id="IPR006977">
    <property type="entry name" value="Yip1_dom"/>
</dbReference>
<feature type="domain" description="Yip1" evidence="8">
    <location>
        <begin position="68"/>
        <end position="217"/>
    </location>
</feature>
<gene>
    <name evidence="9" type="ORF">POCTA_138.1.T0270309</name>
</gene>
<dbReference type="GO" id="GO:0031267">
    <property type="term" value="F:small GTPase binding"/>
    <property type="evidence" value="ECO:0007669"/>
    <property type="project" value="InterPro"/>
</dbReference>
<dbReference type="AlphaFoldDB" id="A0A8S1TND1"/>
<dbReference type="GO" id="GO:0000139">
    <property type="term" value="C:Golgi membrane"/>
    <property type="evidence" value="ECO:0007669"/>
    <property type="project" value="UniProtKB-SubCell"/>
</dbReference>
<keyword evidence="5 6" id="KW-0472">Membrane</keyword>
<evidence type="ECO:0000259" key="8">
    <source>
        <dbReference type="Pfam" id="PF04893"/>
    </source>
</evidence>
<feature type="transmembrane region" description="Helical" evidence="6">
    <location>
        <begin position="176"/>
        <end position="195"/>
    </location>
</feature>
<evidence type="ECO:0000313" key="9">
    <source>
        <dbReference type="EMBL" id="CAD8153284.1"/>
    </source>
</evidence>
<dbReference type="OMA" id="KRAAGNY"/>
<evidence type="ECO:0000256" key="4">
    <source>
        <dbReference type="ARBA" id="ARBA00022989"/>
    </source>
</evidence>
<organism evidence="9 10">
    <name type="scientific">Paramecium octaurelia</name>
    <dbReference type="NCBI Taxonomy" id="43137"/>
    <lineage>
        <taxon>Eukaryota</taxon>
        <taxon>Sar</taxon>
        <taxon>Alveolata</taxon>
        <taxon>Ciliophora</taxon>
        <taxon>Intramacronucleata</taxon>
        <taxon>Oligohymenophorea</taxon>
        <taxon>Peniculida</taxon>
        <taxon>Parameciidae</taxon>
        <taxon>Paramecium</taxon>
    </lineage>
</organism>
<sequence>MEIGVQKQTDDEKQVQPGQFNKLNDSGDKKQTGYCGFLTVEYYTPYFNVTENDVIQRVKATFLPFRPDFLNITKDNPDLWGPIWINATLIFMITAIANLRQVDSEKENQSFDVGYVPQATALLYIIAFGTPVILAVVMKVLGVDLSFFQTICLYGYSMSTLLPITILCYFQNELFLWLIIAYGVGNSILFLIFNLKEELDKLQIQKKYIIIAIVVTMQLSLYLFYKLVFFSYVSEGIVETTNTSASSEPKEPAN</sequence>
<comment type="subcellular location">
    <subcellularLocation>
        <location evidence="6">Golgi apparatus membrane</location>
        <topology evidence="6">Multi-pass membrane protein</topology>
    </subcellularLocation>
    <subcellularLocation>
        <location evidence="1">Membrane</location>
        <topology evidence="1">Multi-pass membrane protein</topology>
    </subcellularLocation>
</comment>
<evidence type="ECO:0000256" key="3">
    <source>
        <dbReference type="ARBA" id="ARBA00022692"/>
    </source>
</evidence>
<name>A0A8S1TND1_PAROT</name>
<feature type="transmembrane region" description="Helical" evidence="6">
    <location>
        <begin position="153"/>
        <end position="170"/>
    </location>
</feature>
<evidence type="ECO:0000256" key="7">
    <source>
        <dbReference type="SAM" id="MobiDB-lite"/>
    </source>
</evidence>
<dbReference type="GO" id="GO:0016192">
    <property type="term" value="P:vesicle-mediated transport"/>
    <property type="evidence" value="ECO:0007669"/>
    <property type="project" value="InterPro"/>
</dbReference>
<dbReference type="PANTHER" id="PTHR12822:SF2">
    <property type="entry name" value="PROTEIN YIPF"/>
    <property type="match status" value="1"/>
</dbReference>
<feature type="transmembrane region" description="Helical" evidence="6">
    <location>
        <begin position="119"/>
        <end position="141"/>
    </location>
</feature>
<keyword evidence="10" id="KW-1185">Reference proteome</keyword>
<feature type="transmembrane region" description="Helical" evidence="6">
    <location>
        <begin position="207"/>
        <end position="225"/>
    </location>
</feature>
<reference evidence="9" key="1">
    <citation type="submission" date="2021-01" db="EMBL/GenBank/DDBJ databases">
        <authorList>
            <consortium name="Genoscope - CEA"/>
            <person name="William W."/>
        </authorList>
    </citation>
    <scope>NUCLEOTIDE SEQUENCE</scope>
</reference>
<dbReference type="Pfam" id="PF04893">
    <property type="entry name" value="Yip1"/>
    <property type="match status" value="1"/>
</dbReference>
<feature type="region of interest" description="Disordered" evidence="7">
    <location>
        <begin position="1"/>
        <end position="25"/>
    </location>
</feature>